<evidence type="ECO:0000313" key="1">
    <source>
        <dbReference type="EMBL" id="QXV72555.1"/>
    </source>
</evidence>
<protein>
    <submittedName>
        <fullName evidence="1">Uncharacterized protein</fullName>
    </submittedName>
</protein>
<accession>A0AAE7VJY5</accession>
<dbReference type="Proteomes" id="UP000827997">
    <property type="component" value="Segment"/>
</dbReference>
<reference evidence="1" key="1">
    <citation type="submission" date="2021-07" db="EMBL/GenBank/DDBJ databases">
        <authorList>
            <person name="DeCurzio J.M.K."/>
            <person name="Krukonis G.P."/>
            <person name="Delesalle V.A."/>
        </authorList>
    </citation>
    <scope>NUCLEOTIDE SEQUENCE</scope>
</reference>
<dbReference type="EMBL" id="MZ598487">
    <property type="protein sequence ID" value="QXV72555.1"/>
    <property type="molecule type" value="Genomic_DNA"/>
</dbReference>
<sequence length="202" mass="22952">MWVRPLRKKPRPAPEQVFPSLLGTLPIVNEQLDKPKATARRIDLRRYQHLRDGHPLYAVQNPVSALKLRASFTQPETYGLSKCATVEFSKGLGPCGRWVSKLGYVVTADLLTITQISFEIDLASKADEFLSGVHKLNHEAQRIEQHGYGNVMAMTLSQHDYEHKLVALENLGEECNQAFKGREIKEFIYKMSDVHGRIEVIK</sequence>
<proteinExistence type="predicted"/>
<organism evidence="1 2">
    <name type="scientific">Pseudomonas phage FRS</name>
    <dbReference type="NCBI Taxonomy" id="2861366"/>
    <lineage>
        <taxon>Viruses</taxon>
        <taxon>Duplodnaviria</taxon>
        <taxon>Heunggongvirae</taxon>
        <taxon>Uroviricota</taxon>
        <taxon>Caudoviricetes</taxon>
        <taxon>Autographivirales</taxon>
        <taxon>Autotranscriptaviridae</taxon>
        <taxon>Studiervirinae</taxon>
        <taxon>Ghunavirus</taxon>
        <taxon>Ghunavirus gv17A</taxon>
        <taxon>Ghunavirus 17A</taxon>
    </lineage>
</organism>
<dbReference type="InterPro" id="IPR058006">
    <property type="entry name" value="1.05"/>
</dbReference>
<dbReference type="Pfam" id="PF25755">
    <property type="entry name" value="Phage_T3_1_05"/>
    <property type="match status" value="1"/>
</dbReference>
<evidence type="ECO:0000313" key="2">
    <source>
        <dbReference type="Proteomes" id="UP000827997"/>
    </source>
</evidence>
<name>A0AAE7VJY5_9CAUD</name>
<gene>
    <name evidence="1" type="ORF">FRS_8</name>
</gene>